<evidence type="ECO:0000259" key="1">
    <source>
        <dbReference type="Pfam" id="PF00501"/>
    </source>
</evidence>
<dbReference type="GO" id="GO:0003824">
    <property type="term" value="F:catalytic activity"/>
    <property type="evidence" value="ECO:0007669"/>
    <property type="project" value="UniProtKB-ARBA"/>
</dbReference>
<proteinExistence type="predicted"/>
<evidence type="ECO:0000313" key="4">
    <source>
        <dbReference type="Proteomes" id="UP000704738"/>
    </source>
</evidence>
<sequence>MHPYIHASEQPKKAACIMASTNEVLTYGELEALANQGARLLRSHGLKRGDTIAVVLGNDFEIFVAAWATQRIGLYITAVSTKTSVDDLAYVLENSGAKVLIAGEAYSEVAKKAAEKIGSEKLHVFSSAQGQVPFIKACGNYPNHPVSDPTAGSDMLYSSGMTGRPKGVKPQLPEGPIEAMTPLMQLGERLYGMDKSSSYLSTSPLYHAAPLRWAMVIHRFGGTVVIQERFDAEQTLALIERHRITHATFVPTHFVRMLKLEEHTRRQYDHSSLQAVIHAAAPCPVPVKHAMIDWWGPIVHEYYSGTETCGITALNSAEWLDKPGSVGRAVLGVVKIVGADGEEVPAGTQGDVYFADGPKFEYHNDPEKTRQAYNNKGWATLNDIGWVDEEGYLYLTDRKSFMIISGGVNIYPQEIENHLITHPDVEDAAVFGAPDDEMGERVVAVVQPKAGVVVDEQFSEKLRKFVRDALGGVKCPQQFDFRSELPREPTGKLMKRLLKAEYEAAHRTQKDVVSRCASLS</sequence>
<dbReference type="InterPro" id="IPR045851">
    <property type="entry name" value="AMP-bd_C_sf"/>
</dbReference>
<dbReference type="Gene3D" id="3.30.300.30">
    <property type="match status" value="1"/>
</dbReference>
<reference evidence="3 4" key="1">
    <citation type="submission" date="2018-06" db="EMBL/GenBank/DDBJ databases">
        <title>Bacteria isolated from soil of Wuhan.</title>
        <authorList>
            <person name="Xiang W."/>
            <person name="Huang C."/>
        </authorList>
    </citation>
    <scope>NUCLEOTIDE SEQUENCE [LARGE SCALE GENOMIC DNA]</scope>
    <source>
        <strain evidence="4">xwS4</strain>
    </source>
</reference>
<feature type="domain" description="AMP-binding enzyme C-terminal" evidence="2">
    <location>
        <begin position="414"/>
        <end position="492"/>
    </location>
</feature>
<feature type="domain" description="AMP-dependent synthetase/ligase" evidence="1">
    <location>
        <begin position="6"/>
        <end position="355"/>
    </location>
</feature>
<dbReference type="Proteomes" id="UP000704738">
    <property type="component" value="Unassembled WGS sequence"/>
</dbReference>
<dbReference type="RefSeq" id="WP_179052412.1">
    <property type="nucleotide sequence ID" value="NZ_QJRE01000089.1"/>
</dbReference>
<protein>
    <submittedName>
        <fullName evidence="3">Acyl-CoA synthetase</fullName>
    </submittedName>
</protein>
<dbReference type="PANTHER" id="PTHR24096">
    <property type="entry name" value="LONG-CHAIN-FATTY-ACID--COA LIGASE"/>
    <property type="match status" value="1"/>
</dbReference>
<dbReference type="PANTHER" id="PTHR24096:SF323">
    <property type="entry name" value="BLR3536 PROTEIN"/>
    <property type="match status" value="1"/>
</dbReference>
<organism evidence="3 4">
    <name type="scientific">Pseudomonas hunanensis</name>
    <dbReference type="NCBI Taxonomy" id="1247546"/>
    <lineage>
        <taxon>Bacteria</taxon>
        <taxon>Pseudomonadati</taxon>
        <taxon>Pseudomonadota</taxon>
        <taxon>Gammaproteobacteria</taxon>
        <taxon>Pseudomonadales</taxon>
        <taxon>Pseudomonadaceae</taxon>
        <taxon>Pseudomonas</taxon>
    </lineage>
</organism>
<dbReference type="InterPro" id="IPR042099">
    <property type="entry name" value="ANL_N_sf"/>
</dbReference>
<comment type="caution">
    <text evidence="3">The sequence shown here is derived from an EMBL/GenBank/DDBJ whole genome shotgun (WGS) entry which is preliminary data.</text>
</comment>
<dbReference type="InterPro" id="IPR025110">
    <property type="entry name" value="AMP-bd_C"/>
</dbReference>
<dbReference type="Pfam" id="PF13193">
    <property type="entry name" value="AMP-binding_C"/>
    <property type="match status" value="1"/>
</dbReference>
<dbReference type="EMBL" id="QJRE01000089">
    <property type="protein sequence ID" value="NWL45047.1"/>
    <property type="molecule type" value="Genomic_DNA"/>
</dbReference>
<name>A0ABD6MUD8_9PSED</name>
<dbReference type="Gene3D" id="3.40.50.12780">
    <property type="entry name" value="N-terminal domain of ligase-like"/>
    <property type="match status" value="1"/>
</dbReference>
<dbReference type="SUPFAM" id="SSF56801">
    <property type="entry name" value="Acetyl-CoA synthetase-like"/>
    <property type="match status" value="1"/>
</dbReference>
<dbReference type="Pfam" id="PF00501">
    <property type="entry name" value="AMP-binding"/>
    <property type="match status" value="1"/>
</dbReference>
<accession>A0ABD6MUD8</accession>
<evidence type="ECO:0000313" key="3">
    <source>
        <dbReference type="EMBL" id="NWL45047.1"/>
    </source>
</evidence>
<dbReference type="AlphaFoldDB" id="A0ABD6MUD8"/>
<evidence type="ECO:0000259" key="2">
    <source>
        <dbReference type="Pfam" id="PF13193"/>
    </source>
</evidence>
<dbReference type="InterPro" id="IPR000873">
    <property type="entry name" value="AMP-dep_synth/lig_dom"/>
</dbReference>
<gene>
    <name evidence="3" type="ORF">DM819_03990</name>
</gene>